<protein>
    <submittedName>
        <fullName evidence="4">Glycoside hydrolase family 16 protein</fullName>
    </submittedName>
</protein>
<dbReference type="PANTHER" id="PTHR10963:SF60">
    <property type="entry name" value="GRAM-NEGATIVE BACTERIA-BINDING PROTEIN 1-RELATED"/>
    <property type="match status" value="1"/>
</dbReference>
<feature type="transmembrane region" description="Helical" evidence="2">
    <location>
        <begin position="20"/>
        <end position="44"/>
    </location>
</feature>
<dbReference type="EMBL" id="JAAXLA010000109">
    <property type="protein sequence ID" value="NMI01932.1"/>
    <property type="molecule type" value="Genomic_DNA"/>
</dbReference>
<evidence type="ECO:0000256" key="1">
    <source>
        <dbReference type="SAM" id="MobiDB-lite"/>
    </source>
</evidence>
<dbReference type="CDD" id="cd00413">
    <property type="entry name" value="Glyco_hydrolase_16"/>
    <property type="match status" value="1"/>
</dbReference>
<feature type="domain" description="GH16" evidence="3">
    <location>
        <begin position="92"/>
        <end position="311"/>
    </location>
</feature>
<feature type="region of interest" description="Disordered" evidence="1">
    <location>
        <begin position="52"/>
        <end position="94"/>
    </location>
</feature>
<dbReference type="PROSITE" id="PS51762">
    <property type="entry name" value="GH16_2"/>
    <property type="match status" value="1"/>
</dbReference>
<keyword evidence="2" id="KW-0812">Transmembrane</keyword>
<dbReference type="Pfam" id="PF00722">
    <property type="entry name" value="Glyco_hydro_16"/>
    <property type="match status" value="1"/>
</dbReference>
<evidence type="ECO:0000259" key="3">
    <source>
        <dbReference type="PROSITE" id="PS51762"/>
    </source>
</evidence>
<keyword evidence="2" id="KW-1133">Transmembrane helix</keyword>
<dbReference type="InterPro" id="IPR013320">
    <property type="entry name" value="ConA-like_dom_sf"/>
</dbReference>
<organism evidence="4 5">
    <name type="scientific">Pseudonocardia acidicola</name>
    <dbReference type="NCBI Taxonomy" id="2724939"/>
    <lineage>
        <taxon>Bacteria</taxon>
        <taxon>Bacillati</taxon>
        <taxon>Actinomycetota</taxon>
        <taxon>Actinomycetes</taxon>
        <taxon>Pseudonocardiales</taxon>
        <taxon>Pseudonocardiaceae</taxon>
        <taxon>Pseudonocardia</taxon>
    </lineage>
</organism>
<accession>A0ABX1SK38</accession>
<feature type="compositionally biased region" description="Low complexity" evidence="1">
    <location>
        <begin position="58"/>
        <end position="71"/>
    </location>
</feature>
<dbReference type="Proteomes" id="UP000820669">
    <property type="component" value="Unassembled WGS sequence"/>
</dbReference>
<evidence type="ECO:0000256" key="2">
    <source>
        <dbReference type="SAM" id="Phobius"/>
    </source>
</evidence>
<dbReference type="PANTHER" id="PTHR10963">
    <property type="entry name" value="GLYCOSYL HYDROLASE-RELATED"/>
    <property type="match status" value="1"/>
</dbReference>
<dbReference type="GO" id="GO:0016787">
    <property type="term" value="F:hydrolase activity"/>
    <property type="evidence" value="ECO:0007669"/>
    <property type="project" value="UniProtKB-KW"/>
</dbReference>
<dbReference type="SUPFAM" id="SSF49899">
    <property type="entry name" value="Concanavalin A-like lectins/glucanases"/>
    <property type="match status" value="1"/>
</dbReference>
<dbReference type="InterPro" id="IPR050546">
    <property type="entry name" value="Glycosyl_Hydrlase_16"/>
</dbReference>
<gene>
    <name evidence="4" type="ORF">HF526_32235</name>
</gene>
<name>A0ABX1SK38_9PSEU</name>
<reference evidence="4 5" key="1">
    <citation type="submission" date="2020-04" db="EMBL/GenBank/DDBJ databases">
        <authorList>
            <person name="Klaysubun C."/>
            <person name="Duangmal K."/>
            <person name="Lipun K."/>
        </authorList>
    </citation>
    <scope>NUCLEOTIDE SEQUENCE [LARGE SCALE GENOMIC DNA]</scope>
    <source>
        <strain evidence="4 5">K10HN5</strain>
    </source>
</reference>
<dbReference type="RefSeq" id="WP_169385434.1">
    <property type="nucleotide sequence ID" value="NZ_JAAXLA010000109.1"/>
</dbReference>
<evidence type="ECO:0000313" key="4">
    <source>
        <dbReference type="EMBL" id="NMI01932.1"/>
    </source>
</evidence>
<evidence type="ECO:0000313" key="5">
    <source>
        <dbReference type="Proteomes" id="UP000820669"/>
    </source>
</evidence>
<comment type="caution">
    <text evidence="4">The sequence shown here is derived from an EMBL/GenBank/DDBJ whole genome shotgun (WGS) entry which is preliminary data.</text>
</comment>
<keyword evidence="2" id="KW-0472">Membrane</keyword>
<dbReference type="InterPro" id="IPR000757">
    <property type="entry name" value="Beta-glucanase-like"/>
</dbReference>
<dbReference type="Gene3D" id="2.60.120.200">
    <property type="match status" value="1"/>
</dbReference>
<proteinExistence type="predicted"/>
<keyword evidence="5" id="KW-1185">Reference proteome</keyword>
<sequence>MSGLGRPATDTPPAGPPRSRWHVVLLVVTAVVALALLTVPIVLVRNAVLQPPRPPVGAGPSASVTPSPAAARDTNDPVRPGGETALDPATRSDTEAAVVHGWPLRHHDEFDGTALDPAFWRPYSGETTGGIGRHRPSNLAVSGGVLSLTSRGYESAGMAWSPGQRYGRWEVRAKTQRGTGYGPVILLWPDAEDFPTGGEIDFMEIPKGDRRESHFVLHYGRDNSQVGTTVPGDFTQWHNYAVEWTPDHVAGFIDGQEIFRTTDRARIPPRPMHLAIQQDIGPYGKDWIPPLDDTSPAQVRLQVDWVRIYSL</sequence>
<keyword evidence="4" id="KW-0378">Hydrolase</keyword>